<protein>
    <submittedName>
        <fullName evidence="1">Uncharacterized protein</fullName>
    </submittedName>
</protein>
<evidence type="ECO:0000313" key="1">
    <source>
        <dbReference type="EMBL" id="KAJ3003846.1"/>
    </source>
</evidence>
<evidence type="ECO:0000313" key="2">
    <source>
        <dbReference type="Proteomes" id="UP001144978"/>
    </source>
</evidence>
<name>A0ACC1PYL7_9APHY</name>
<keyword evidence="2" id="KW-1185">Reference proteome</keyword>
<accession>A0ACC1PYL7</accession>
<gene>
    <name evidence="1" type="ORF">NUW54_g5098</name>
</gene>
<proteinExistence type="predicted"/>
<dbReference type="EMBL" id="JANSHE010001221">
    <property type="protein sequence ID" value="KAJ3003846.1"/>
    <property type="molecule type" value="Genomic_DNA"/>
</dbReference>
<reference evidence="1" key="1">
    <citation type="submission" date="2022-08" db="EMBL/GenBank/DDBJ databases">
        <title>Genome Sequence of Pycnoporus sanguineus.</title>
        <authorList>
            <person name="Buettner E."/>
        </authorList>
    </citation>
    <scope>NUCLEOTIDE SEQUENCE</scope>
    <source>
        <strain evidence="1">CG-C14</strain>
    </source>
</reference>
<sequence>MPNLAHTHLRHTLARDAIRRPSRVLGPLQTVLARGVCTDLNRAPPSARLSCPGGARVLPQLSRAPPPKITTTPSAIATGPELELDPGWTGSFLRTVLSLVALLLRH</sequence>
<organism evidence="1 2">
    <name type="scientific">Trametes sanguinea</name>
    <dbReference type="NCBI Taxonomy" id="158606"/>
    <lineage>
        <taxon>Eukaryota</taxon>
        <taxon>Fungi</taxon>
        <taxon>Dikarya</taxon>
        <taxon>Basidiomycota</taxon>
        <taxon>Agaricomycotina</taxon>
        <taxon>Agaricomycetes</taxon>
        <taxon>Polyporales</taxon>
        <taxon>Polyporaceae</taxon>
        <taxon>Trametes</taxon>
    </lineage>
</organism>
<comment type="caution">
    <text evidence="1">The sequence shown here is derived from an EMBL/GenBank/DDBJ whole genome shotgun (WGS) entry which is preliminary data.</text>
</comment>
<dbReference type="Proteomes" id="UP001144978">
    <property type="component" value="Unassembled WGS sequence"/>
</dbReference>